<evidence type="ECO:0000313" key="16">
    <source>
        <dbReference type="Proteomes" id="UP000293638"/>
    </source>
</evidence>
<dbReference type="OrthoDB" id="9808126at2"/>
<evidence type="ECO:0000256" key="9">
    <source>
        <dbReference type="ARBA" id="ARBA00022691"/>
    </source>
</evidence>
<evidence type="ECO:0000259" key="13">
    <source>
        <dbReference type="Pfam" id="PF04452"/>
    </source>
</evidence>
<dbReference type="PANTHER" id="PTHR30027">
    <property type="entry name" value="RIBOSOMAL RNA SMALL SUBUNIT METHYLTRANSFERASE E"/>
    <property type="match status" value="1"/>
</dbReference>
<keyword evidence="7 12" id="KW-0489">Methyltransferase</keyword>
<dbReference type="Pfam" id="PF20260">
    <property type="entry name" value="PUA_4"/>
    <property type="match status" value="1"/>
</dbReference>
<dbReference type="PIRSF" id="PIRSF015601">
    <property type="entry name" value="MTase_slr0722"/>
    <property type="match status" value="1"/>
</dbReference>
<keyword evidence="8 12" id="KW-0808">Transferase</keyword>
<evidence type="ECO:0000313" key="15">
    <source>
        <dbReference type="EMBL" id="RZS89735.1"/>
    </source>
</evidence>
<evidence type="ECO:0000256" key="3">
    <source>
        <dbReference type="ARBA" id="ARBA00012328"/>
    </source>
</evidence>
<comment type="function">
    <text evidence="10 12">Specifically methylates the N3 position of the uracil ring of uridine 1498 (m3U1498) in 16S rRNA. Acts on the fully assembled 30S ribosomal subunit.</text>
</comment>
<dbReference type="FunFam" id="3.40.1280.10:FF:000023">
    <property type="entry name" value="Ribosomal RNA small subunit methyltransferase E"/>
    <property type="match status" value="1"/>
</dbReference>
<feature type="domain" description="Ribosomal RNA small subunit methyltransferase E PUA-like" evidence="14">
    <location>
        <begin position="20"/>
        <end position="65"/>
    </location>
</feature>
<evidence type="ECO:0000256" key="2">
    <source>
        <dbReference type="ARBA" id="ARBA00005528"/>
    </source>
</evidence>
<dbReference type="Gene3D" id="2.40.240.20">
    <property type="entry name" value="Hypothetical PUA domain-like, domain 1"/>
    <property type="match status" value="1"/>
</dbReference>
<gene>
    <name evidence="15" type="ORF">EV189_1508</name>
</gene>
<name>A0A4Q7NRW5_9ACTN</name>
<accession>A0A4Q7NRW5</accession>
<evidence type="ECO:0000256" key="11">
    <source>
        <dbReference type="ARBA" id="ARBA00047944"/>
    </source>
</evidence>
<comment type="catalytic activity">
    <reaction evidence="11 12">
        <text>uridine(1498) in 16S rRNA + S-adenosyl-L-methionine = N(3)-methyluridine(1498) in 16S rRNA + S-adenosyl-L-homocysteine + H(+)</text>
        <dbReference type="Rhea" id="RHEA:42920"/>
        <dbReference type="Rhea" id="RHEA-COMP:10283"/>
        <dbReference type="Rhea" id="RHEA-COMP:10284"/>
        <dbReference type="ChEBI" id="CHEBI:15378"/>
        <dbReference type="ChEBI" id="CHEBI:57856"/>
        <dbReference type="ChEBI" id="CHEBI:59789"/>
        <dbReference type="ChEBI" id="CHEBI:65315"/>
        <dbReference type="ChEBI" id="CHEBI:74502"/>
        <dbReference type="EC" id="2.1.1.193"/>
    </reaction>
</comment>
<evidence type="ECO:0000256" key="1">
    <source>
        <dbReference type="ARBA" id="ARBA00004496"/>
    </source>
</evidence>
<dbReference type="Pfam" id="PF04452">
    <property type="entry name" value="Methyltrans_RNA"/>
    <property type="match status" value="1"/>
</dbReference>
<dbReference type="InterPro" id="IPR006700">
    <property type="entry name" value="RsmE"/>
</dbReference>
<protein>
    <recommendedName>
        <fullName evidence="4 12">Ribosomal RNA small subunit methyltransferase E</fullName>
        <ecNumber evidence="3 12">2.1.1.193</ecNumber>
    </recommendedName>
</protein>
<dbReference type="InterPro" id="IPR029028">
    <property type="entry name" value="Alpha/beta_knot_MTases"/>
</dbReference>
<evidence type="ECO:0000256" key="4">
    <source>
        <dbReference type="ARBA" id="ARBA00013673"/>
    </source>
</evidence>
<dbReference type="EC" id="2.1.1.193" evidence="3 12"/>
<dbReference type="Proteomes" id="UP000293638">
    <property type="component" value="Unassembled WGS sequence"/>
</dbReference>
<dbReference type="PANTHER" id="PTHR30027:SF3">
    <property type="entry name" value="16S RRNA (URACIL(1498)-N(3))-METHYLTRANSFERASE"/>
    <property type="match status" value="1"/>
</dbReference>
<evidence type="ECO:0000259" key="14">
    <source>
        <dbReference type="Pfam" id="PF20260"/>
    </source>
</evidence>
<keyword evidence="6 12" id="KW-0698">rRNA processing</keyword>
<dbReference type="SUPFAM" id="SSF75217">
    <property type="entry name" value="alpha/beta knot"/>
    <property type="match status" value="1"/>
</dbReference>
<keyword evidence="9 12" id="KW-0949">S-adenosyl-L-methionine</keyword>
<evidence type="ECO:0000256" key="6">
    <source>
        <dbReference type="ARBA" id="ARBA00022552"/>
    </source>
</evidence>
<dbReference type="GO" id="GO:0005737">
    <property type="term" value="C:cytoplasm"/>
    <property type="evidence" value="ECO:0007669"/>
    <property type="project" value="UniProtKB-SubCell"/>
</dbReference>
<proteinExistence type="inferred from homology"/>
<dbReference type="EMBL" id="SGXD01000002">
    <property type="protein sequence ID" value="RZS89735.1"/>
    <property type="molecule type" value="Genomic_DNA"/>
</dbReference>
<dbReference type="CDD" id="cd18084">
    <property type="entry name" value="RsmE-like"/>
    <property type="match status" value="1"/>
</dbReference>
<dbReference type="NCBIfam" id="TIGR00046">
    <property type="entry name" value="RsmE family RNA methyltransferase"/>
    <property type="match status" value="1"/>
</dbReference>
<dbReference type="InterPro" id="IPR046886">
    <property type="entry name" value="RsmE_MTase_dom"/>
</dbReference>
<feature type="domain" description="Ribosomal RNA small subunit methyltransferase E methyltransferase" evidence="13">
    <location>
        <begin position="77"/>
        <end position="236"/>
    </location>
</feature>
<dbReference type="InterPro" id="IPR046887">
    <property type="entry name" value="RsmE_PUA-like"/>
</dbReference>
<evidence type="ECO:0000256" key="7">
    <source>
        <dbReference type="ARBA" id="ARBA00022603"/>
    </source>
</evidence>
<dbReference type="SUPFAM" id="SSF88697">
    <property type="entry name" value="PUA domain-like"/>
    <property type="match status" value="1"/>
</dbReference>
<evidence type="ECO:0000256" key="10">
    <source>
        <dbReference type="ARBA" id="ARBA00025699"/>
    </source>
</evidence>
<keyword evidence="5 12" id="KW-0963">Cytoplasm</keyword>
<organism evidence="15 16">
    <name type="scientific">Motilibacter rhizosphaerae</name>
    <dbReference type="NCBI Taxonomy" id="598652"/>
    <lineage>
        <taxon>Bacteria</taxon>
        <taxon>Bacillati</taxon>
        <taxon>Actinomycetota</taxon>
        <taxon>Actinomycetes</taxon>
        <taxon>Motilibacterales</taxon>
        <taxon>Motilibacteraceae</taxon>
        <taxon>Motilibacter</taxon>
    </lineage>
</organism>
<dbReference type="Gene3D" id="3.40.1280.10">
    <property type="match status" value="1"/>
</dbReference>
<evidence type="ECO:0000256" key="12">
    <source>
        <dbReference type="PIRNR" id="PIRNR015601"/>
    </source>
</evidence>
<comment type="caution">
    <text evidence="15">The sequence shown here is derived from an EMBL/GenBank/DDBJ whole genome shotgun (WGS) entry which is preliminary data.</text>
</comment>
<dbReference type="RefSeq" id="WP_130492297.1">
    <property type="nucleotide sequence ID" value="NZ_SGXD01000002.1"/>
</dbReference>
<evidence type="ECO:0000256" key="8">
    <source>
        <dbReference type="ARBA" id="ARBA00022679"/>
    </source>
</evidence>
<dbReference type="GO" id="GO:0070042">
    <property type="term" value="F:rRNA (uridine-N3-)-methyltransferase activity"/>
    <property type="evidence" value="ECO:0007669"/>
    <property type="project" value="TreeGrafter"/>
</dbReference>
<reference evidence="15 16" key="1">
    <citation type="submission" date="2019-02" db="EMBL/GenBank/DDBJ databases">
        <title>Genomic Encyclopedia of Type Strains, Phase IV (KMG-IV): sequencing the most valuable type-strain genomes for metagenomic binning, comparative biology and taxonomic classification.</title>
        <authorList>
            <person name="Goeker M."/>
        </authorList>
    </citation>
    <scope>NUCLEOTIDE SEQUENCE [LARGE SCALE GENOMIC DNA]</scope>
    <source>
        <strain evidence="15 16">DSM 45622</strain>
    </source>
</reference>
<dbReference type="InterPro" id="IPR029026">
    <property type="entry name" value="tRNA_m1G_MTases_N"/>
</dbReference>
<dbReference type="GO" id="GO:0070475">
    <property type="term" value="P:rRNA base methylation"/>
    <property type="evidence" value="ECO:0007669"/>
    <property type="project" value="TreeGrafter"/>
</dbReference>
<keyword evidence="16" id="KW-1185">Reference proteome</keyword>
<evidence type="ECO:0000256" key="5">
    <source>
        <dbReference type="ARBA" id="ARBA00022490"/>
    </source>
</evidence>
<dbReference type="InterPro" id="IPR015947">
    <property type="entry name" value="PUA-like_sf"/>
</dbReference>
<comment type="similarity">
    <text evidence="2 12">Belongs to the RNA methyltransferase RsmE family.</text>
</comment>
<dbReference type="NCBIfam" id="NF008693">
    <property type="entry name" value="PRK11713.2-3"/>
    <property type="match status" value="1"/>
</dbReference>
<comment type="subcellular location">
    <subcellularLocation>
        <location evidence="1 12">Cytoplasm</location>
    </subcellularLocation>
</comment>
<dbReference type="AlphaFoldDB" id="A0A4Q7NRW5"/>
<sequence length="244" mass="25510">MTAPVFVAPLPAEPAGELLLEGPEGRHAARVRRVEPGERVDLVDGRGTRARCRVTVVDGDRVRCAVEEVEREPAPAPRVVVVQALPKGERAELAVEVLSEVGVDVVVPWQAERSVVQWRGERGAKALEKWRATAREAGKQARRARFAEVAEAATTREVADLLRGAALPLVLGEEAAEPLAGVEVPATGDVVLVVGPEGGVSGAELAAFAAAGARAVRLGPSVLRTSTAGAVAAGVVLARTTRWS</sequence>